<keyword evidence="4 5" id="KW-0472">Membrane</keyword>
<dbReference type="STRING" id="1416801.SAMN05192553_10269"/>
<dbReference type="RefSeq" id="WP_092170489.1">
    <property type="nucleotide sequence ID" value="NZ_FNZH01000002.1"/>
</dbReference>
<accession>A0A1H6VH01</accession>
<feature type="transmembrane region" description="Helical" evidence="5">
    <location>
        <begin position="105"/>
        <end position="125"/>
    </location>
</feature>
<evidence type="ECO:0000256" key="4">
    <source>
        <dbReference type="ARBA" id="ARBA00023136"/>
    </source>
</evidence>
<dbReference type="Proteomes" id="UP000199403">
    <property type="component" value="Unassembled WGS sequence"/>
</dbReference>
<dbReference type="PANTHER" id="PTHR37306">
    <property type="entry name" value="COLICIN V PRODUCTION PROTEIN"/>
    <property type="match status" value="1"/>
</dbReference>
<evidence type="ECO:0000256" key="1">
    <source>
        <dbReference type="ARBA" id="ARBA00004141"/>
    </source>
</evidence>
<dbReference type="OrthoDB" id="9799585at2"/>
<dbReference type="EMBL" id="FNZH01000002">
    <property type="protein sequence ID" value="SEJ03858.1"/>
    <property type="molecule type" value="Genomic_DNA"/>
</dbReference>
<protein>
    <submittedName>
        <fullName evidence="6">Membrane protein required for colicin V production</fullName>
    </submittedName>
</protein>
<keyword evidence="3 5" id="KW-1133">Transmembrane helix</keyword>
<name>A0A1H6VH01_9BACT</name>
<keyword evidence="2 5" id="KW-0812">Transmembrane</keyword>
<evidence type="ECO:0000256" key="2">
    <source>
        <dbReference type="ARBA" id="ARBA00022692"/>
    </source>
</evidence>
<evidence type="ECO:0000313" key="7">
    <source>
        <dbReference type="Proteomes" id="UP000199403"/>
    </source>
</evidence>
<gene>
    <name evidence="6" type="ORF">SAMN05192553_10269</name>
</gene>
<dbReference type="InterPro" id="IPR003825">
    <property type="entry name" value="Colicin-V_CvpA"/>
</dbReference>
<dbReference type="Pfam" id="PF02674">
    <property type="entry name" value="Colicin_V"/>
    <property type="match status" value="1"/>
</dbReference>
<dbReference type="GO" id="GO:0016020">
    <property type="term" value="C:membrane"/>
    <property type="evidence" value="ECO:0007669"/>
    <property type="project" value="UniProtKB-SubCell"/>
</dbReference>
<reference evidence="7" key="1">
    <citation type="submission" date="2016-10" db="EMBL/GenBank/DDBJ databases">
        <authorList>
            <person name="Varghese N."/>
            <person name="Submissions S."/>
        </authorList>
    </citation>
    <scope>NUCLEOTIDE SEQUENCE [LARGE SCALE GENOMIC DNA]</scope>
    <source>
        <strain evidence="7">IBRC-M 10761</strain>
    </source>
</reference>
<organism evidence="6 7">
    <name type="scientific">Cyclobacterium xiamenense</name>
    <dbReference type="NCBI Taxonomy" id="1297121"/>
    <lineage>
        <taxon>Bacteria</taxon>
        <taxon>Pseudomonadati</taxon>
        <taxon>Bacteroidota</taxon>
        <taxon>Cytophagia</taxon>
        <taxon>Cytophagales</taxon>
        <taxon>Cyclobacteriaceae</taxon>
        <taxon>Cyclobacterium</taxon>
    </lineage>
</organism>
<evidence type="ECO:0000256" key="5">
    <source>
        <dbReference type="SAM" id="Phobius"/>
    </source>
</evidence>
<proteinExistence type="predicted"/>
<dbReference type="PANTHER" id="PTHR37306:SF1">
    <property type="entry name" value="COLICIN V PRODUCTION PROTEIN"/>
    <property type="match status" value="1"/>
</dbReference>
<feature type="transmembrane region" description="Helical" evidence="5">
    <location>
        <begin position="137"/>
        <end position="154"/>
    </location>
</feature>
<sequence length="181" mass="19926">MSTIDLIIVGLLAVGAFSGYRQGLFIGLLSIIAFFIGIILAFRFMHWGAELLAERVESLTFMLPFVAFILIFLAVTITIRILAYLVKQALDLTILGTFDNFAGSILGLIKWSIMISLLIWVAHSFEFEVPEEMRQGAVIYPLLVPIAPTMVAILDDYTPIIDTAIATIKELVNSSIGDSVN</sequence>
<feature type="transmembrane region" description="Helical" evidence="5">
    <location>
        <begin position="28"/>
        <end position="49"/>
    </location>
</feature>
<comment type="subcellular location">
    <subcellularLocation>
        <location evidence="1">Membrane</location>
        <topology evidence="1">Multi-pass membrane protein</topology>
    </subcellularLocation>
</comment>
<feature type="transmembrane region" description="Helical" evidence="5">
    <location>
        <begin position="61"/>
        <end position="85"/>
    </location>
</feature>
<evidence type="ECO:0000313" key="6">
    <source>
        <dbReference type="EMBL" id="SEJ03858.1"/>
    </source>
</evidence>
<dbReference type="AlphaFoldDB" id="A0A1H6VH01"/>
<evidence type="ECO:0000256" key="3">
    <source>
        <dbReference type="ARBA" id="ARBA00022989"/>
    </source>
</evidence>
<dbReference type="GO" id="GO:0009403">
    <property type="term" value="P:toxin biosynthetic process"/>
    <property type="evidence" value="ECO:0007669"/>
    <property type="project" value="InterPro"/>
</dbReference>
<keyword evidence="7" id="KW-1185">Reference proteome</keyword>